<sequence>MALRFVCKLINVKSKFWNQQLPGLDFRSSESKLICSSSQLSVGEGEVTKKTHEPPSSRQLPEEPTNCCMSGCANCVWIKYAEDLIKQFDGGSDLARKMILEKVEDPNMRAFLEMELRTLTNR</sequence>
<accession>A0A6A4JRZ8</accession>
<reference evidence="2" key="1">
    <citation type="journal article" date="2021" name="Mol. Ecol. Resour.">
        <title>Apolygus lucorum genome provides insights into omnivorousness and mesophyll feeding.</title>
        <authorList>
            <person name="Liu Y."/>
            <person name="Liu H."/>
            <person name="Wang H."/>
            <person name="Huang T."/>
            <person name="Liu B."/>
            <person name="Yang B."/>
            <person name="Yin L."/>
            <person name="Li B."/>
            <person name="Zhang Y."/>
            <person name="Zhang S."/>
            <person name="Jiang F."/>
            <person name="Zhang X."/>
            <person name="Ren Y."/>
            <person name="Wang B."/>
            <person name="Wang S."/>
            <person name="Lu Y."/>
            <person name="Wu K."/>
            <person name="Fan W."/>
            <person name="Wang G."/>
        </authorList>
    </citation>
    <scope>NUCLEOTIDE SEQUENCE</scope>
    <source>
        <strain evidence="2">12Hb</strain>
    </source>
</reference>
<evidence type="ECO:0000256" key="1">
    <source>
        <dbReference type="SAM" id="MobiDB-lite"/>
    </source>
</evidence>
<dbReference type="GO" id="GO:0005739">
    <property type="term" value="C:mitochondrion"/>
    <property type="evidence" value="ECO:0007669"/>
    <property type="project" value="TreeGrafter"/>
</dbReference>
<dbReference type="PANTHER" id="PTHR21193:SF3">
    <property type="entry name" value="OXIDOREDUCTASE-LIKE DOMAIN-CONTAINING PROTEIN 1"/>
    <property type="match status" value="1"/>
</dbReference>
<dbReference type="InterPro" id="IPR019180">
    <property type="entry name" value="Oxidoreductase-like_N"/>
</dbReference>
<name>A0A6A4JRZ8_APOLU</name>
<dbReference type="AlphaFoldDB" id="A0A6A4JRZ8"/>
<dbReference type="EMBL" id="WIXP02000002">
    <property type="protein sequence ID" value="KAF6214386.1"/>
    <property type="molecule type" value="Genomic_DNA"/>
</dbReference>
<keyword evidence="3" id="KW-1185">Reference proteome</keyword>
<feature type="region of interest" description="Disordered" evidence="1">
    <location>
        <begin position="43"/>
        <end position="63"/>
    </location>
</feature>
<dbReference type="Pfam" id="PF09791">
    <property type="entry name" value="Oxidored-like"/>
    <property type="match status" value="1"/>
</dbReference>
<dbReference type="InterPro" id="IPR039251">
    <property type="entry name" value="OXLD1"/>
</dbReference>
<feature type="compositionally biased region" description="Basic and acidic residues" evidence="1">
    <location>
        <begin position="46"/>
        <end position="55"/>
    </location>
</feature>
<organism evidence="2 3">
    <name type="scientific">Apolygus lucorum</name>
    <name type="common">Small green plant bug</name>
    <name type="synonym">Lygocoris lucorum</name>
    <dbReference type="NCBI Taxonomy" id="248454"/>
    <lineage>
        <taxon>Eukaryota</taxon>
        <taxon>Metazoa</taxon>
        <taxon>Ecdysozoa</taxon>
        <taxon>Arthropoda</taxon>
        <taxon>Hexapoda</taxon>
        <taxon>Insecta</taxon>
        <taxon>Pterygota</taxon>
        <taxon>Neoptera</taxon>
        <taxon>Paraneoptera</taxon>
        <taxon>Hemiptera</taxon>
        <taxon>Heteroptera</taxon>
        <taxon>Panheteroptera</taxon>
        <taxon>Cimicomorpha</taxon>
        <taxon>Miridae</taxon>
        <taxon>Mirini</taxon>
        <taxon>Apolygus</taxon>
    </lineage>
</organism>
<evidence type="ECO:0000313" key="2">
    <source>
        <dbReference type="EMBL" id="KAF6214386.1"/>
    </source>
</evidence>
<protein>
    <submittedName>
        <fullName evidence="2">Uncharacterized protein</fullName>
    </submittedName>
</protein>
<gene>
    <name evidence="2" type="ORF">GE061_009126</name>
</gene>
<comment type="caution">
    <text evidence="2">The sequence shown here is derived from an EMBL/GenBank/DDBJ whole genome shotgun (WGS) entry which is preliminary data.</text>
</comment>
<dbReference type="OrthoDB" id="10064411at2759"/>
<evidence type="ECO:0000313" key="3">
    <source>
        <dbReference type="Proteomes" id="UP000466442"/>
    </source>
</evidence>
<proteinExistence type="predicted"/>
<dbReference type="PANTHER" id="PTHR21193">
    <property type="entry name" value="OXIDOREDUCTASE-LIKE DOMAIN-CONTAINING PROTEIN 1"/>
    <property type="match status" value="1"/>
</dbReference>
<dbReference type="Proteomes" id="UP000466442">
    <property type="component" value="Unassembled WGS sequence"/>
</dbReference>